<organism evidence="1 2">
    <name type="scientific">Rhizobium fredii</name>
    <name type="common">Sinorhizobium fredii</name>
    <dbReference type="NCBI Taxonomy" id="380"/>
    <lineage>
        <taxon>Bacteria</taxon>
        <taxon>Pseudomonadati</taxon>
        <taxon>Pseudomonadota</taxon>
        <taxon>Alphaproteobacteria</taxon>
        <taxon>Hyphomicrobiales</taxon>
        <taxon>Rhizobiaceae</taxon>
        <taxon>Sinorhizobium/Ensifer group</taxon>
        <taxon>Sinorhizobium</taxon>
    </lineage>
</organism>
<dbReference type="Proteomes" id="UP000239340">
    <property type="component" value="Plasmid pSfreNXT3b"/>
</dbReference>
<dbReference type="RefSeq" id="WP_423828005.1">
    <property type="nucleotide sequence ID" value="NZ_CP024309.1"/>
</dbReference>
<name>A0A2L0HC07_RHIFR</name>
<keyword evidence="1" id="KW-0614">Plasmid</keyword>
<protein>
    <submittedName>
        <fullName evidence="1">Uncharacterized protein</fullName>
    </submittedName>
</protein>
<evidence type="ECO:0000313" key="2">
    <source>
        <dbReference type="Proteomes" id="UP000239340"/>
    </source>
</evidence>
<sequence length="99" mass="10619">MRKAVLAAVIGKHRNLHAAAVATFADHPSFPTARKAKLDLFDARLGGQAAITPISYQEIIDIARQVGLDQQLWADLSAWVGQKITTVSSRHSETAVATG</sequence>
<dbReference type="AlphaFoldDB" id="A0A2L0HC07"/>
<proteinExistence type="predicted"/>
<reference evidence="1 2" key="1">
    <citation type="submission" date="2017-10" db="EMBL/GenBank/DDBJ databases">
        <title>Analysis of the genome sequences of Rhizobium populations associated to common bean (phaseolus vulgaris).</title>
        <authorList>
            <person name="Bustos P."/>
            <person name="Santamaria R.I."/>
            <person name="Miranda-Sanchez F."/>
            <person name="Perez-Carrascal O."/>
            <person name="Juarez S."/>
            <person name="Lozano L."/>
            <person name="Martinez-Flores I."/>
            <person name="Vinuesa P."/>
            <person name="Martinez-Romero E."/>
            <person name="Cevallos M.A."/>
            <person name="Romero D."/>
            <person name="Davila G."/>
            <person name="Gonzalez V."/>
        </authorList>
    </citation>
    <scope>NUCLEOTIDE SEQUENCE [LARGE SCALE GENOMIC DNA]</scope>
    <source>
        <strain evidence="1 2">NXT3</strain>
        <plasmid evidence="2">Plasmid psfrenxt3b</plasmid>
    </source>
</reference>
<accession>A0A2L0HC07</accession>
<dbReference type="EMBL" id="CP024309">
    <property type="protein sequence ID" value="AUX78712.1"/>
    <property type="molecule type" value="Genomic_DNA"/>
</dbReference>
<geneLocation type="plasmid" evidence="2">
    <name>psfrenxt3b</name>
</geneLocation>
<gene>
    <name evidence="1" type="ORF">NXT3_PB00050</name>
</gene>
<evidence type="ECO:0000313" key="1">
    <source>
        <dbReference type="EMBL" id="AUX78712.1"/>
    </source>
</evidence>